<sequence>MVKFVPQANRILLAVWLIACLILNNLFNGEVKANLLVKSDTARINSAEDVLRDPKIVPITMKNSPITTALQVSSMESVRKLYDRMAAMGGEIPVPEIYTAKTMELVQQRKAVIVTDMMTGRVQSSLFCPVLSGFFYVGTQILTSLRSVWYFRNGIDPAVTREIDKRILWVFESPFPLLRYHELFPKGSTCFLDTYKQDRSSSFHPLSFRDMRAVFILTGFLFALAFVFLFIELVVFGLYRCADCIAGEAHAYPR</sequence>
<keyword evidence="3 8" id="KW-0812">Transmembrane</keyword>
<proteinExistence type="predicted"/>
<keyword evidence="4 8" id="KW-1133">Transmembrane helix</keyword>
<dbReference type="VEuPathDB" id="VectorBase:ISCI019301"/>
<organism>
    <name type="scientific">Ixodes scapularis</name>
    <name type="common">Black-legged tick</name>
    <name type="synonym">Deer tick</name>
    <dbReference type="NCBI Taxonomy" id="6945"/>
    <lineage>
        <taxon>Eukaryota</taxon>
        <taxon>Metazoa</taxon>
        <taxon>Ecdysozoa</taxon>
        <taxon>Arthropoda</taxon>
        <taxon>Chelicerata</taxon>
        <taxon>Arachnida</taxon>
        <taxon>Acari</taxon>
        <taxon>Parasitiformes</taxon>
        <taxon>Ixodida</taxon>
        <taxon>Ixodoidea</taxon>
        <taxon>Ixodidae</taxon>
        <taxon>Ixodinae</taxon>
        <taxon>Ixodes</taxon>
    </lineage>
</organism>
<evidence type="ECO:0000313" key="9">
    <source>
        <dbReference type="EMBL" id="EEC11039.1"/>
    </source>
</evidence>
<dbReference type="EMBL" id="ABJB010328907">
    <property type="status" value="NOT_ANNOTATED_CDS"/>
    <property type="molecule type" value="Genomic_DNA"/>
</dbReference>
<dbReference type="InterPro" id="IPR052192">
    <property type="entry name" value="Insect_Ionotropic_Sensory_Rcpt"/>
</dbReference>
<keyword evidence="7" id="KW-0325">Glycoprotein</keyword>
<evidence type="ECO:0000256" key="2">
    <source>
        <dbReference type="ARBA" id="ARBA00022475"/>
    </source>
</evidence>
<keyword evidence="2" id="KW-1003">Cell membrane</keyword>
<evidence type="ECO:0000256" key="5">
    <source>
        <dbReference type="ARBA" id="ARBA00023136"/>
    </source>
</evidence>
<reference evidence="10" key="2">
    <citation type="submission" date="2020-05" db="UniProtKB">
        <authorList>
            <consortium name="EnsemblMetazoa"/>
        </authorList>
    </citation>
    <scope>IDENTIFICATION</scope>
    <source>
        <strain evidence="10">wikel</strain>
    </source>
</reference>
<reference evidence="9 11" key="1">
    <citation type="submission" date="2008-03" db="EMBL/GenBank/DDBJ databases">
        <title>Annotation of Ixodes scapularis.</title>
        <authorList>
            <consortium name="Ixodes scapularis Genome Project Consortium"/>
            <person name="Caler E."/>
            <person name="Hannick L.I."/>
            <person name="Bidwell S."/>
            <person name="Joardar V."/>
            <person name="Thiagarajan M."/>
            <person name="Amedeo P."/>
            <person name="Galinsky K.J."/>
            <person name="Schobel S."/>
            <person name="Inman J."/>
            <person name="Hostetler J."/>
            <person name="Miller J."/>
            <person name="Hammond M."/>
            <person name="Megy K."/>
            <person name="Lawson D."/>
            <person name="Kodira C."/>
            <person name="Sutton G."/>
            <person name="Meyer J."/>
            <person name="Hill C.A."/>
            <person name="Birren B."/>
            <person name="Nene V."/>
            <person name="Collins F."/>
            <person name="Alarcon-Chaidez F."/>
            <person name="Wikel S."/>
            <person name="Strausberg R."/>
        </authorList>
    </citation>
    <scope>NUCLEOTIDE SEQUENCE [LARGE SCALE GENOMIC DNA]</scope>
    <source>
        <strain evidence="11">Wikel</strain>
        <strain evidence="9">Wikel colony</strain>
    </source>
</reference>
<dbReference type="AlphaFoldDB" id="B7PWR7"/>
<dbReference type="VEuPathDB" id="VectorBase:ISCP_034151"/>
<accession>B7PWR7</accession>
<feature type="transmembrane region" description="Helical" evidence="8">
    <location>
        <begin position="213"/>
        <end position="239"/>
    </location>
</feature>
<dbReference type="PaxDb" id="6945-B7PWR7"/>
<evidence type="ECO:0000313" key="11">
    <source>
        <dbReference type="Proteomes" id="UP000001555"/>
    </source>
</evidence>
<dbReference type="HOGENOM" id="CLU_1095310_0_0_1"/>
<comment type="subcellular location">
    <subcellularLocation>
        <location evidence="1">Cell membrane</location>
        <topology evidence="1">Multi-pass membrane protein</topology>
    </subcellularLocation>
</comment>
<keyword evidence="11" id="KW-1185">Reference proteome</keyword>
<dbReference type="Proteomes" id="UP000001555">
    <property type="component" value="Unassembled WGS sequence"/>
</dbReference>
<dbReference type="OrthoDB" id="6503796at2759"/>
<protein>
    <submittedName>
        <fullName evidence="9 10">Uncharacterized protein</fullName>
    </submittedName>
</protein>
<dbReference type="VEuPathDB" id="VectorBase:ISCW019301"/>
<evidence type="ECO:0000256" key="7">
    <source>
        <dbReference type="ARBA" id="ARBA00023180"/>
    </source>
</evidence>
<dbReference type="PANTHER" id="PTHR42643">
    <property type="entry name" value="IONOTROPIC RECEPTOR 20A-RELATED"/>
    <property type="match status" value="1"/>
</dbReference>
<dbReference type="InParanoid" id="B7PWR7"/>
<evidence type="ECO:0000256" key="8">
    <source>
        <dbReference type="SAM" id="Phobius"/>
    </source>
</evidence>
<evidence type="ECO:0000256" key="1">
    <source>
        <dbReference type="ARBA" id="ARBA00004651"/>
    </source>
</evidence>
<gene>
    <name evidence="10" type="primary">8032509</name>
    <name evidence="9" type="ORF">IscW_ISCW019301</name>
</gene>
<name>B7PWR7_IXOSC</name>
<evidence type="ECO:0000313" key="10">
    <source>
        <dbReference type="EnsemblMetazoa" id="ISCW019301-PA"/>
    </source>
</evidence>
<dbReference type="EMBL" id="DS809877">
    <property type="protein sequence ID" value="EEC11039.1"/>
    <property type="molecule type" value="Genomic_DNA"/>
</dbReference>
<evidence type="ECO:0000256" key="3">
    <source>
        <dbReference type="ARBA" id="ARBA00022692"/>
    </source>
</evidence>
<keyword evidence="5 8" id="KW-0472">Membrane</keyword>
<evidence type="ECO:0000256" key="6">
    <source>
        <dbReference type="ARBA" id="ARBA00023170"/>
    </source>
</evidence>
<dbReference type="EnsemblMetazoa" id="ISCW019301-RA">
    <property type="protein sequence ID" value="ISCW019301-PA"/>
    <property type="gene ID" value="ISCW019301"/>
</dbReference>
<keyword evidence="6" id="KW-0675">Receptor</keyword>
<dbReference type="PANTHER" id="PTHR42643:SF38">
    <property type="entry name" value="IONOTROPIC RECEPTOR 100A"/>
    <property type="match status" value="1"/>
</dbReference>
<evidence type="ECO:0000256" key="4">
    <source>
        <dbReference type="ARBA" id="ARBA00022989"/>
    </source>
</evidence>
<dbReference type="GO" id="GO:0005886">
    <property type="term" value="C:plasma membrane"/>
    <property type="evidence" value="ECO:0007669"/>
    <property type="project" value="UniProtKB-SubCell"/>
</dbReference>